<dbReference type="AlphaFoldDB" id="W1XXZ2"/>
<gene>
    <name evidence="1" type="ORF">Q604_UNBC10459G0002</name>
</gene>
<accession>W1XXZ2</accession>
<protein>
    <submittedName>
        <fullName evidence="1">Zinc import ATP-binding protein ZnuC</fullName>
    </submittedName>
</protein>
<name>W1XXZ2_9ZZZZ</name>
<keyword evidence="1" id="KW-0067">ATP-binding</keyword>
<evidence type="ECO:0000313" key="1">
    <source>
        <dbReference type="EMBL" id="ETJ35142.1"/>
    </source>
</evidence>
<proteinExistence type="predicted"/>
<reference evidence="1" key="1">
    <citation type="submission" date="2013-12" db="EMBL/GenBank/DDBJ databases">
        <title>A Varibaculum cambriense genome reconstructed from a premature infant gut community with otherwise low bacterial novelty that shifts toward anaerobic metabolism during the third week of life.</title>
        <authorList>
            <person name="Brown C.T."/>
            <person name="Sharon I."/>
            <person name="Thomas B.C."/>
            <person name="Castelle C.J."/>
            <person name="Morowitz M.J."/>
            <person name="Banfield J.F."/>
        </authorList>
    </citation>
    <scope>NUCLEOTIDE SEQUENCE</scope>
</reference>
<comment type="caution">
    <text evidence="1">The sequence shown here is derived from an EMBL/GenBank/DDBJ whole genome shotgun (WGS) entry which is preliminary data.</text>
</comment>
<sequence length="46" mass="5409">SVEHNTRTALKYSTHILKLQNGSMKLYTKDEFIKYLEHENSISNII</sequence>
<dbReference type="EMBL" id="AZMM01010459">
    <property type="protein sequence ID" value="ETJ35142.1"/>
    <property type="molecule type" value="Genomic_DNA"/>
</dbReference>
<dbReference type="GO" id="GO:0005524">
    <property type="term" value="F:ATP binding"/>
    <property type="evidence" value="ECO:0007669"/>
    <property type="project" value="UniProtKB-KW"/>
</dbReference>
<feature type="non-terminal residue" evidence="1">
    <location>
        <position position="1"/>
    </location>
</feature>
<keyword evidence="1" id="KW-0547">Nucleotide-binding</keyword>
<organism evidence="1">
    <name type="scientific">human gut metagenome</name>
    <dbReference type="NCBI Taxonomy" id="408170"/>
    <lineage>
        <taxon>unclassified sequences</taxon>
        <taxon>metagenomes</taxon>
        <taxon>organismal metagenomes</taxon>
    </lineage>
</organism>